<dbReference type="EMBL" id="CABFNS010000815">
    <property type="protein sequence ID" value="VUC30230.1"/>
    <property type="molecule type" value="Genomic_DNA"/>
</dbReference>
<evidence type="ECO:0000259" key="2">
    <source>
        <dbReference type="Pfam" id="PF07110"/>
    </source>
</evidence>
<evidence type="ECO:0000313" key="3">
    <source>
        <dbReference type="EMBL" id="VUC30230.1"/>
    </source>
</evidence>
<dbReference type="Gene3D" id="3.30.70.100">
    <property type="match status" value="1"/>
</dbReference>
<accession>A0ABY6UJ89</accession>
<reference evidence="3 4" key="1">
    <citation type="submission" date="2019-06" db="EMBL/GenBank/DDBJ databases">
        <authorList>
            <person name="Broberg M."/>
        </authorList>
    </citation>
    <scope>NUCLEOTIDE SEQUENCE [LARGE SCALE GENOMIC DNA]</scope>
</reference>
<dbReference type="Pfam" id="PF07110">
    <property type="entry name" value="EthD"/>
    <property type="match status" value="1"/>
</dbReference>
<dbReference type="InterPro" id="IPR009799">
    <property type="entry name" value="EthD_dom"/>
</dbReference>
<dbReference type="Proteomes" id="UP000766486">
    <property type="component" value="Unassembled WGS sequence"/>
</dbReference>
<name>A0ABY6UJ89_BIOOC</name>
<keyword evidence="4" id="KW-1185">Reference proteome</keyword>
<dbReference type="InterPro" id="IPR011008">
    <property type="entry name" value="Dimeric_a/b-barrel"/>
</dbReference>
<gene>
    <name evidence="3" type="ORF">CLO192961_LOCUS280852</name>
</gene>
<comment type="caution">
    <text evidence="3">The sequence shown here is derived from an EMBL/GenBank/DDBJ whole genome shotgun (WGS) entry which is preliminary data.</text>
</comment>
<sequence>MAELGNTQGDRPIKFTLTHYRKPEHTHEAFIDWIVNWHLPRALPIFKKHGILEYKIFTTPSDLNSGVKAMMIEKRPTWNFADFDCFLEYKAPNIEALTKVMSDPDWPAALEQEEDWVDTSRSLVSIGYETPYLLGNGDIVNVPGISK</sequence>
<organism evidence="3 4">
    <name type="scientific">Bionectria ochroleuca</name>
    <name type="common">Gliocladium roseum</name>
    <dbReference type="NCBI Taxonomy" id="29856"/>
    <lineage>
        <taxon>Eukaryota</taxon>
        <taxon>Fungi</taxon>
        <taxon>Dikarya</taxon>
        <taxon>Ascomycota</taxon>
        <taxon>Pezizomycotina</taxon>
        <taxon>Sordariomycetes</taxon>
        <taxon>Hypocreomycetidae</taxon>
        <taxon>Hypocreales</taxon>
        <taxon>Bionectriaceae</taxon>
        <taxon>Clonostachys</taxon>
    </lineage>
</organism>
<evidence type="ECO:0000313" key="4">
    <source>
        <dbReference type="Proteomes" id="UP000766486"/>
    </source>
</evidence>
<comment type="similarity">
    <text evidence="1">Belongs to the tpcK family.</text>
</comment>
<proteinExistence type="inferred from homology"/>
<feature type="domain" description="EthD" evidence="2">
    <location>
        <begin position="22"/>
        <end position="120"/>
    </location>
</feature>
<protein>
    <recommendedName>
        <fullName evidence="2">EthD domain-containing protein</fullName>
    </recommendedName>
</protein>
<dbReference type="SUPFAM" id="SSF54909">
    <property type="entry name" value="Dimeric alpha+beta barrel"/>
    <property type="match status" value="1"/>
</dbReference>
<evidence type="ECO:0000256" key="1">
    <source>
        <dbReference type="ARBA" id="ARBA00005986"/>
    </source>
</evidence>